<dbReference type="GO" id="GO:0005737">
    <property type="term" value="C:cytoplasm"/>
    <property type="evidence" value="ECO:0007669"/>
    <property type="project" value="TreeGrafter"/>
</dbReference>
<organism evidence="2 3">
    <name type="scientific">Gelidibacter gilvus</name>
    <dbReference type="NCBI Taxonomy" id="59602"/>
    <lineage>
        <taxon>Bacteria</taxon>
        <taxon>Pseudomonadati</taxon>
        <taxon>Bacteroidota</taxon>
        <taxon>Flavobacteriia</taxon>
        <taxon>Flavobacteriales</taxon>
        <taxon>Flavobacteriaceae</taxon>
        <taxon>Gelidibacter</taxon>
    </lineage>
</organism>
<dbReference type="GO" id="GO:0016791">
    <property type="term" value="F:phosphatase activity"/>
    <property type="evidence" value="ECO:0007669"/>
    <property type="project" value="TreeGrafter"/>
</dbReference>
<dbReference type="PANTHER" id="PTHR42850">
    <property type="entry name" value="METALLOPHOSPHOESTERASE"/>
    <property type="match status" value="1"/>
</dbReference>
<dbReference type="RefSeq" id="WP_129016113.1">
    <property type="nucleotide sequence ID" value="NZ_SDDZ01000002.1"/>
</dbReference>
<evidence type="ECO:0000313" key="3">
    <source>
        <dbReference type="Proteomes" id="UP000289792"/>
    </source>
</evidence>
<evidence type="ECO:0000259" key="1">
    <source>
        <dbReference type="Pfam" id="PF00149"/>
    </source>
</evidence>
<dbReference type="InterPro" id="IPR006186">
    <property type="entry name" value="Ser/Thr-sp_prot-phosphatase"/>
</dbReference>
<protein>
    <submittedName>
        <fullName evidence="2">Phosphoesterase</fullName>
    </submittedName>
</protein>
<dbReference type="AlphaFoldDB" id="A0A4V1LN56"/>
<gene>
    <name evidence="2" type="ORF">ESZ48_04365</name>
</gene>
<dbReference type="Gene3D" id="3.60.21.10">
    <property type="match status" value="1"/>
</dbReference>
<accession>A0A4V1LN56</accession>
<dbReference type="Proteomes" id="UP000289792">
    <property type="component" value="Unassembled WGS sequence"/>
</dbReference>
<proteinExistence type="predicted"/>
<feature type="domain" description="Calcineurin-like phosphoesterase" evidence="1">
    <location>
        <begin position="2"/>
        <end position="157"/>
    </location>
</feature>
<evidence type="ECO:0000313" key="2">
    <source>
        <dbReference type="EMBL" id="RXJ51116.1"/>
    </source>
</evidence>
<dbReference type="Pfam" id="PF00149">
    <property type="entry name" value="Metallophos"/>
    <property type="match status" value="1"/>
</dbReference>
<sequence>MIDLIGDVHGYADELEELLSKLGYSKKDNYYSHPERKALFVGDYIDRGPKIRETLEIVKQMSDNGSAIALLGNHEYNALTFHFKKSEGGHLREHSIKNILQHYETLYQFRDTKEFPDGEKEWAKYIEWFKTLPLFYETETVRAVHACWDYKSIDYLKKHLLNNRLTDELIHQSVEKGTELYDAVENTLKGKELSMPEGKDFEDEDGNPRTEMRYKWWEDLSKMTYDEIKMHPIAELPEGDIELSAIKDNDYYRKDDKSVFFGHYWMKLEELAIDKPTLFRDNICCLDYSVAKGGHLVAYSFADELKLDEQKFTWVKKIV</sequence>
<dbReference type="InterPro" id="IPR029052">
    <property type="entry name" value="Metallo-depent_PP-like"/>
</dbReference>
<name>A0A4V1LN56_9FLAO</name>
<reference evidence="2 3" key="1">
    <citation type="submission" date="2019-01" db="EMBL/GenBank/DDBJ databases">
        <title>Genome sequence of the Antarctic species Gelidibacter gilvus ACAM 158(T).</title>
        <authorList>
            <person name="Bowman J.P."/>
        </authorList>
    </citation>
    <scope>NUCLEOTIDE SEQUENCE [LARGE SCALE GENOMIC DNA]</scope>
    <source>
        <strain evidence="2 3">IC158</strain>
    </source>
</reference>
<dbReference type="InterPro" id="IPR004843">
    <property type="entry name" value="Calcineurin-like_PHP"/>
</dbReference>
<keyword evidence="3" id="KW-1185">Reference proteome</keyword>
<comment type="caution">
    <text evidence="2">The sequence shown here is derived from an EMBL/GenBank/DDBJ whole genome shotgun (WGS) entry which is preliminary data.</text>
</comment>
<dbReference type="PRINTS" id="PR00114">
    <property type="entry name" value="STPHPHTASE"/>
</dbReference>
<dbReference type="EMBL" id="SDDZ01000002">
    <property type="protein sequence ID" value="RXJ51116.1"/>
    <property type="molecule type" value="Genomic_DNA"/>
</dbReference>
<dbReference type="SUPFAM" id="SSF56300">
    <property type="entry name" value="Metallo-dependent phosphatases"/>
    <property type="match status" value="1"/>
</dbReference>
<dbReference type="InterPro" id="IPR050126">
    <property type="entry name" value="Ap4A_hydrolase"/>
</dbReference>
<dbReference type="OrthoDB" id="9808081at2"/>
<dbReference type="PANTHER" id="PTHR42850:SF7">
    <property type="entry name" value="BIS(5'-NUCLEOSYL)-TETRAPHOSPHATASE PRPE [ASYMMETRICAL]"/>
    <property type="match status" value="1"/>
</dbReference>